<keyword evidence="7 8" id="KW-0472">Membrane</keyword>
<keyword evidence="10" id="KW-1185">Reference proteome</keyword>
<dbReference type="NCBIfam" id="TIGR04178">
    <property type="entry name" value="exo_archaeo"/>
    <property type="match status" value="1"/>
</dbReference>
<accession>A0A553H0T5</accession>
<evidence type="ECO:0000256" key="4">
    <source>
        <dbReference type="ARBA" id="ARBA00022692"/>
    </source>
</evidence>
<sequence>MKRFFIGFGLLQLVLFTLELTEPVQRWLVAPFTEMLAFASIALVRLADAGAVSRGIHLFDVPSGFGMSIQAGCNGIEASIILLSAILAFPAGWREKAWGLLVGLVSLHLLNLLRIISLFYLGQWSLRAFDWAHLYIWQVLILLDVFVVFLLWLRYLGRIGQLAPRPTEVAHA</sequence>
<feature type="transmembrane region" description="Helical" evidence="8">
    <location>
        <begin position="69"/>
        <end position="91"/>
    </location>
</feature>
<dbReference type="Proteomes" id="UP000315235">
    <property type="component" value="Unassembled WGS sequence"/>
</dbReference>
<feature type="transmembrane region" description="Helical" evidence="8">
    <location>
        <begin position="98"/>
        <end position="122"/>
    </location>
</feature>
<evidence type="ECO:0000256" key="8">
    <source>
        <dbReference type="SAM" id="Phobius"/>
    </source>
</evidence>
<evidence type="ECO:0000313" key="9">
    <source>
        <dbReference type="EMBL" id="TRX75359.1"/>
    </source>
</evidence>
<dbReference type="RefSeq" id="WP_143487451.1">
    <property type="nucleotide sequence ID" value="NZ_VJOY01000004.1"/>
</dbReference>
<dbReference type="InterPro" id="IPR026441">
    <property type="entry name" value="Exosort_XrtH"/>
</dbReference>
<name>A0A553H0T5_9PSED</name>
<evidence type="ECO:0000313" key="10">
    <source>
        <dbReference type="Proteomes" id="UP000315235"/>
    </source>
</evidence>
<keyword evidence="5 9" id="KW-0378">Hydrolase</keyword>
<dbReference type="OrthoDB" id="5540917at2"/>
<dbReference type="InterPro" id="IPR026392">
    <property type="entry name" value="Exo/Archaeosortase_dom"/>
</dbReference>
<dbReference type="NCBIfam" id="TIGR04177">
    <property type="entry name" value="exosort_XrtH"/>
    <property type="match status" value="1"/>
</dbReference>
<dbReference type="EC" id="3.4.22.-" evidence="9"/>
<gene>
    <name evidence="9" type="primary">xrtH</name>
    <name evidence="9" type="ORF">FM069_06345</name>
</gene>
<evidence type="ECO:0000256" key="2">
    <source>
        <dbReference type="ARBA" id="ARBA00022475"/>
    </source>
</evidence>
<keyword evidence="6 8" id="KW-1133">Transmembrane helix</keyword>
<dbReference type="GO" id="GO:0005886">
    <property type="term" value="C:plasma membrane"/>
    <property type="evidence" value="ECO:0007669"/>
    <property type="project" value="UniProtKB-SubCell"/>
</dbReference>
<dbReference type="GO" id="GO:0006508">
    <property type="term" value="P:proteolysis"/>
    <property type="evidence" value="ECO:0007669"/>
    <property type="project" value="UniProtKB-KW"/>
</dbReference>
<keyword evidence="3" id="KW-0645">Protease</keyword>
<keyword evidence="4 8" id="KW-0812">Transmembrane</keyword>
<proteinExistence type="predicted"/>
<evidence type="ECO:0000256" key="6">
    <source>
        <dbReference type="ARBA" id="ARBA00022989"/>
    </source>
</evidence>
<evidence type="ECO:0000256" key="7">
    <source>
        <dbReference type="ARBA" id="ARBA00023136"/>
    </source>
</evidence>
<dbReference type="AlphaFoldDB" id="A0A553H0T5"/>
<evidence type="ECO:0000256" key="3">
    <source>
        <dbReference type="ARBA" id="ARBA00022670"/>
    </source>
</evidence>
<keyword evidence="2" id="KW-1003">Cell membrane</keyword>
<comment type="caution">
    <text evidence="9">The sequence shown here is derived from an EMBL/GenBank/DDBJ whole genome shotgun (WGS) entry which is preliminary data.</text>
</comment>
<feature type="transmembrane region" description="Helical" evidence="8">
    <location>
        <begin position="134"/>
        <end position="153"/>
    </location>
</feature>
<dbReference type="GO" id="GO:0008233">
    <property type="term" value="F:peptidase activity"/>
    <property type="evidence" value="ECO:0007669"/>
    <property type="project" value="UniProtKB-KW"/>
</dbReference>
<evidence type="ECO:0000256" key="1">
    <source>
        <dbReference type="ARBA" id="ARBA00004651"/>
    </source>
</evidence>
<evidence type="ECO:0000256" key="5">
    <source>
        <dbReference type="ARBA" id="ARBA00022801"/>
    </source>
</evidence>
<reference evidence="9 10" key="1">
    <citation type="submission" date="2019-07" db="EMBL/GenBank/DDBJ databases">
        <title>Pseudomonas mangiferae sp. nov., isolated from bark of mango tree in Thailand.</title>
        <authorList>
            <person name="Srisuk N."/>
            <person name="Anurat P."/>
        </authorList>
    </citation>
    <scope>NUCLEOTIDE SEQUENCE [LARGE SCALE GENOMIC DNA]</scope>
    <source>
        <strain evidence="9 10">DMKU_BBB3-04</strain>
    </source>
</reference>
<comment type="subcellular location">
    <subcellularLocation>
        <location evidence="1">Cell membrane</location>
        <topology evidence="1">Multi-pass membrane protein</topology>
    </subcellularLocation>
</comment>
<protein>
    <submittedName>
        <fullName evidence="9">Exosortase H</fullName>
        <ecNumber evidence="9">3.4.22.-</ecNumber>
    </submittedName>
</protein>
<organism evidence="9 10">
    <name type="scientific">Pseudomonas mangiferae</name>
    <dbReference type="NCBI Taxonomy" id="2593654"/>
    <lineage>
        <taxon>Bacteria</taxon>
        <taxon>Pseudomonadati</taxon>
        <taxon>Pseudomonadota</taxon>
        <taxon>Gammaproteobacteria</taxon>
        <taxon>Pseudomonadales</taxon>
        <taxon>Pseudomonadaceae</taxon>
        <taxon>Pseudomonas</taxon>
    </lineage>
</organism>
<dbReference type="EMBL" id="VJOY01000004">
    <property type="protein sequence ID" value="TRX75359.1"/>
    <property type="molecule type" value="Genomic_DNA"/>
</dbReference>